<dbReference type="Pfam" id="PF01799">
    <property type="entry name" value="Fer2_2"/>
    <property type="match status" value="1"/>
</dbReference>
<organism evidence="8">
    <name type="scientific">marine metagenome</name>
    <dbReference type="NCBI Taxonomy" id="408172"/>
    <lineage>
        <taxon>unclassified sequences</taxon>
        <taxon>metagenomes</taxon>
        <taxon>ecological metagenomes</taxon>
    </lineage>
</organism>
<evidence type="ECO:0000256" key="3">
    <source>
        <dbReference type="ARBA" id="ARBA00023002"/>
    </source>
</evidence>
<dbReference type="SUPFAM" id="SSF47741">
    <property type="entry name" value="CO dehydrogenase ISP C-domain like"/>
    <property type="match status" value="1"/>
</dbReference>
<dbReference type="InterPro" id="IPR036010">
    <property type="entry name" value="2Fe-2S_ferredoxin-like_sf"/>
</dbReference>
<keyword evidence="4" id="KW-0408">Iron</keyword>
<dbReference type="PANTHER" id="PTHR44379">
    <property type="entry name" value="OXIDOREDUCTASE WITH IRON-SULFUR SUBUNIT"/>
    <property type="match status" value="1"/>
</dbReference>
<dbReference type="SUPFAM" id="SSF54292">
    <property type="entry name" value="2Fe-2S ferredoxin-like"/>
    <property type="match status" value="1"/>
</dbReference>
<proteinExistence type="predicted"/>
<feature type="domain" description="[2Fe-2S]-binding" evidence="7">
    <location>
        <begin position="69"/>
        <end position="141"/>
    </location>
</feature>
<dbReference type="EMBL" id="UINC01021771">
    <property type="protein sequence ID" value="SVA90036.1"/>
    <property type="molecule type" value="Genomic_DNA"/>
</dbReference>
<keyword evidence="1" id="KW-0001">2Fe-2S</keyword>
<sequence length="149" mass="15783">MTINGTEVSADVEPRTLLVHFIREQASLKGTNIGCDSSSCGACTVHLNGESVKSCTVLAVQADEQEVTTIEGLADGETLHPMQEAFRDCHALQCGYCTPGMVMAAVSLLDEIPAPTELEVREGLEGNLCRCTGYHNIVKAVLQASGSKS</sequence>
<keyword evidence="2" id="KW-0479">Metal-binding</keyword>
<reference evidence="8" key="1">
    <citation type="submission" date="2018-05" db="EMBL/GenBank/DDBJ databases">
        <authorList>
            <person name="Lanie J.A."/>
            <person name="Ng W.-L."/>
            <person name="Kazmierczak K.M."/>
            <person name="Andrzejewski T.M."/>
            <person name="Davidsen T.M."/>
            <person name="Wayne K.J."/>
            <person name="Tettelin H."/>
            <person name="Glass J.I."/>
            <person name="Rusch D."/>
            <person name="Podicherti R."/>
            <person name="Tsui H.-C.T."/>
            <person name="Winkler M.E."/>
        </authorList>
    </citation>
    <scope>NUCLEOTIDE SEQUENCE</scope>
</reference>
<dbReference type="AlphaFoldDB" id="A0A381ZL57"/>
<feature type="domain" description="2Fe-2S ferredoxin-type" evidence="6">
    <location>
        <begin position="2"/>
        <end position="58"/>
    </location>
</feature>
<dbReference type="GO" id="GO:0016491">
    <property type="term" value="F:oxidoreductase activity"/>
    <property type="evidence" value="ECO:0007669"/>
    <property type="project" value="UniProtKB-KW"/>
</dbReference>
<keyword evidence="3" id="KW-0560">Oxidoreductase</keyword>
<dbReference type="GO" id="GO:0046872">
    <property type="term" value="F:metal ion binding"/>
    <property type="evidence" value="ECO:0007669"/>
    <property type="project" value="UniProtKB-KW"/>
</dbReference>
<dbReference type="GO" id="GO:0051537">
    <property type="term" value="F:2 iron, 2 sulfur cluster binding"/>
    <property type="evidence" value="ECO:0007669"/>
    <property type="project" value="UniProtKB-KW"/>
</dbReference>
<dbReference type="Gene3D" id="1.10.150.120">
    <property type="entry name" value="[2Fe-2S]-binding domain"/>
    <property type="match status" value="1"/>
</dbReference>
<evidence type="ECO:0000259" key="7">
    <source>
        <dbReference type="Pfam" id="PF01799"/>
    </source>
</evidence>
<evidence type="ECO:0000256" key="4">
    <source>
        <dbReference type="ARBA" id="ARBA00023004"/>
    </source>
</evidence>
<protein>
    <submittedName>
        <fullName evidence="8">Uncharacterized protein</fullName>
    </submittedName>
</protein>
<dbReference type="FunFam" id="1.10.150.120:FF:000003">
    <property type="entry name" value="Carbon monoxide dehydrogenase, small subunit"/>
    <property type="match status" value="1"/>
</dbReference>
<evidence type="ECO:0000313" key="8">
    <source>
        <dbReference type="EMBL" id="SVA90036.1"/>
    </source>
</evidence>
<evidence type="ECO:0000259" key="6">
    <source>
        <dbReference type="Pfam" id="PF00111"/>
    </source>
</evidence>
<dbReference type="InterPro" id="IPR012675">
    <property type="entry name" value="Beta-grasp_dom_sf"/>
</dbReference>
<dbReference type="FunFam" id="3.10.20.30:FF:000020">
    <property type="entry name" value="Xanthine dehydrogenase iron-sulfur subunit"/>
    <property type="match status" value="1"/>
</dbReference>
<dbReference type="InterPro" id="IPR002888">
    <property type="entry name" value="2Fe-2S-bd"/>
</dbReference>
<gene>
    <name evidence="8" type="ORF">METZ01_LOCUS142890</name>
</gene>
<dbReference type="Pfam" id="PF00111">
    <property type="entry name" value="Fer2"/>
    <property type="match status" value="1"/>
</dbReference>
<dbReference type="PANTHER" id="PTHR44379:SF5">
    <property type="entry name" value="OXIDOREDUCTASE WITH IRON-SULFUR SUBUNIT"/>
    <property type="match status" value="1"/>
</dbReference>
<dbReference type="InterPro" id="IPR036884">
    <property type="entry name" value="2Fe-2S-bd_dom_sf"/>
</dbReference>
<dbReference type="InterPro" id="IPR001041">
    <property type="entry name" value="2Fe-2S_ferredoxin-type"/>
</dbReference>
<dbReference type="InterPro" id="IPR051452">
    <property type="entry name" value="Diverse_Oxidoreductases"/>
</dbReference>
<evidence type="ECO:0000256" key="2">
    <source>
        <dbReference type="ARBA" id="ARBA00022723"/>
    </source>
</evidence>
<accession>A0A381ZL57</accession>
<dbReference type="Gene3D" id="3.10.20.30">
    <property type="match status" value="1"/>
</dbReference>
<evidence type="ECO:0000256" key="1">
    <source>
        <dbReference type="ARBA" id="ARBA00022714"/>
    </source>
</evidence>
<evidence type="ECO:0000256" key="5">
    <source>
        <dbReference type="ARBA" id="ARBA00023014"/>
    </source>
</evidence>
<name>A0A381ZL57_9ZZZZ</name>
<keyword evidence="5" id="KW-0411">Iron-sulfur</keyword>